<feature type="domain" description="Bromo" evidence="3">
    <location>
        <begin position="1"/>
        <end position="71"/>
    </location>
</feature>
<dbReference type="EnsemblProtists" id="EKX47479">
    <property type="protein sequence ID" value="EKX47479"/>
    <property type="gene ID" value="GUITHDRAFT_41374"/>
</dbReference>
<evidence type="ECO:0000256" key="1">
    <source>
        <dbReference type="ARBA" id="ARBA00023117"/>
    </source>
</evidence>
<dbReference type="STRING" id="905079.L1JH57"/>
<evidence type="ECO:0000256" key="2">
    <source>
        <dbReference type="PROSITE-ProRule" id="PRU00035"/>
    </source>
</evidence>
<feature type="non-terminal residue" evidence="4">
    <location>
        <position position="1"/>
    </location>
</feature>
<evidence type="ECO:0000259" key="3">
    <source>
        <dbReference type="PROSITE" id="PS50014"/>
    </source>
</evidence>
<dbReference type="InterPro" id="IPR036427">
    <property type="entry name" value="Bromodomain-like_sf"/>
</dbReference>
<dbReference type="Gene3D" id="1.20.920.10">
    <property type="entry name" value="Bromodomain-like"/>
    <property type="match status" value="1"/>
</dbReference>
<dbReference type="OrthoDB" id="784962at2759"/>
<evidence type="ECO:0000313" key="6">
    <source>
        <dbReference type="Proteomes" id="UP000011087"/>
    </source>
</evidence>
<sequence>SWPFWEPFWDDPEADPETADYLTVVKEPICLDFVDARLEQDTYGKPEDFLADMRLIFSNAKSYNPPEHDYHKMADKVSAFFEEIWAT</sequence>
<organism evidence="4">
    <name type="scientific">Guillardia theta (strain CCMP2712)</name>
    <name type="common">Cryptophyte</name>
    <dbReference type="NCBI Taxonomy" id="905079"/>
    <lineage>
        <taxon>Eukaryota</taxon>
        <taxon>Cryptophyceae</taxon>
        <taxon>Pyrenomonadales</taxon>
        <taxon>Geminigeraceae</taxon>
        <taxon>Guillardia</taxon>
    </lineage>
</organism>
<dbReference type="KEGG" id="gtt:GUITHDRAFT_41374"/>
<dbReference type="PANTHER" id="PTHR45926">
    <property type="entry name" value="OSJNBA0053K19.4 PROTEIN"/>
    <property type="match status" value="1"/>
</dbReference>
<dbReference type="Proteomes" id="UP000011087">
    <property type="component" value="Unassembled WGS sequence"/>
</dbReference>
<reference evidence="5" key="3">
    <citation type="submission" date="2016-03" db="UniProtKB">
        <authorList>
            <consortium name="EnsemblProtists"/>
        </authorList>
    </citation>
    <scope>IDENTIFICATION</scope>
</reference>
<dbReference type="PRINTS" id="PR00503">
    <property type="entry name" value="BROMODOMAIN"/>
</dbReference>
<keyword evidence="1 2" id="KW-0103">Bromodomain</keyword>
<dbReference type="RefSeq" id="XP_005834459.1">
    <property type="nucleotide sequence ID" value="XM_005834402.1"/>
</dbReference>
<dbReference type="InterPro" id="IPR001487">
    <property type="entry name" value="Bromodomain"/>
</dbReference>
<dbReference type="eggNOG" id="KOG1474">
    <property type="taxonomic scope" value="Eukaryota"/>
</dbReference>
<dbReference type="SMART" id="SM00297">
    <property type="entry name" value="BROMO"/>
    <property type="match status" value="1"/>
</dbReference>
<evidence type="ECO:0000313" key="5">
    <source>
        <dbReference type="EnsemblProtists" id="EKX47479"/>
    </source>
</evidence>
<dbReference type="OMA" id="QDGAPEY"/>
<name>L1JH57_GUITC</name>
<dbReference type="EMBL" id="JH992990">
    <property type="protein sequence ID" value="EKX47479.1"/>
    <property type="molecule type" value="Genomic_DNA"/>
</dbReference>
<dbReference type="PROSITE" id="PS50014">
    <property type="entry name" value="BROMODOMAIN_2"/>
    <property type="match status" value="1"/>
</dbReference>
<accession>L1JH57</accession>
<dbReference type="CDD" id="cd04369">
    <property type="entry name" value="Bromodomain"/>
    <property type="match status" value="1"/>
</dbReference>
<gene>
    <name evidence="4" type="ORF">GUITHDRAFT_41374</name>
</gene>
<dbReference type="GeneID" id="17304142"/>
<dbReference type="PaxDb" id="55529-EKX47479"/>
<reference evidence="6" key="2">
    <citation type="submission" date="2012-11" db="EMBL/GenBank/DDBJ databases">
        <authorList>
            <person name="Kuo A."/>
            <person name="Curtis B.A."/>
            <person name="Tanifuji G."/>
            <person name="Burki F."/>
            <person name="Gruber A."/>
            <person name="Irimia M."/>
            <person name="Maruyama S."/>
            <person name="Arias M.C."/>
            <person name="Ball S.G."/>
            <person name="Gile G.H."/>
            <person name="Hirakawa Y."/>
            <person name="Hopkins J.F."/>
            <person name="Rensing S.A."/>
            <person name="Schmutz J."/>
            <person name="Symeonidi A."/>
            <person name="Elias M."/>
            <person name="Eveleigh R.J."/>
            <person name="Herman E.K."/>
            <person name="Klute M.J."/>
            <person name="Nakayama T."/>
            <person name="Obornik M."/>
            <person name="Reyes-Prieto A."/>
            <person name="Armbrust E.V."/>
            <person name="Aves S.J."/>
            <person name="Beiko R.G."/>
            <person name="Coutinho P."/>
            <person name="Dacks J.B."/>
            <person name="Durnford D.G."/>
            <person name="Fast N.M."/>
            <person name="Green B.R."/>
            <person name="Grisdale C."/>
            <person name="Hempe F."/>
            <person name="Henrissat B."/>
            <person name="Hoppner M.P."/>
            <person name="Ishida K.-I."/>
            <person name="Kim E."/>
            <person name="Koreny L."/>
            <person name="Kroth P.G."/>
            <person name="Liu Y."/>
            <person name="Malik S.-B."/>
            <person name="Maier U.G."/>
            <person name="McRose D."/>
            <person name="Mock T."/>
            <person name="Neilson J.A."/>
            <person name="Onodera N.T."/>
            <person name="Poole A.M."/>
            <person name="Pritham E.J."/>
            <person name="Richards T.A."/>
            <person name="Rocap G."/>
            <person name="Roy S.W."/>
            <person name="Sarai C."/>
            <person name="Schaack S."/>
            <person name="Shirato S."/>
            <person name="Slamovits C.H."/>
            <person name="Spencer D.F."/>
            <person name="Suzuki S."/>
            <person name="Worden A.Z."/>
            <person name="Zauner S."/>
            <person name="Barry K."/>
            <person name="Bell C."/>
            <person name="Bharti A.K."/>
            <person name="Crow J.A."/>
            <person name="Grimwood J."/>
            <person name="Kramer R."/>
            <person name="Lindquist E."/>
            <person name="Lucas S."/>
            <person name="Salamov A."/>
            <person name="McFadden G.I."/>
            <person name="Lane C.E."/>
            <person name="Keeling P.J."/>
            <person name="Gray M.W."/>
            <person name="Grigoriev I.V."/>
            <person name="Archibald J.M."/>
        </authorList>
    </citation>
    <scope>NUCLEOTIDE SEQUENCE</scope>
    <source>
        <strain evidence="6">CCMP2712</strain>
    </source>
</reference>
<dbReference type="Pfam" id="PF00439">
    <property type="entry name" value="Bromodomain"/>
    <property type="match status" value="1"/>
</dbReference>
<dbReference type="SUPFAM" id="SSF47370">
    <property type="entry name" value="Bromodomain"/>
    <property type="match status" value="1"/>
</dbReference>
<proteinExistence type="predicted"/>
<dbReference type="AlphaFoldDB" id="L1JH57"/>
<evidence type="ECO:0000313" key="4">
    <source>
        <dbReference type="EMBL" id="EKX47479.1"/>
    </source>
</evidence>
<protein>
    <recommendedName>
        <fullName evidence="3">Bromo domain-containing protein</fullName>
    </recommendedName>
</protein>
<feature type="non-terminal residue" evidence="4">
    <location>
        <position position="87"/>
    </location>
</feature>
<reference evidence="4 6" key="1">
    <citation type="journal article" date="2012" name="Nature">
        <title>Algal genomes reveal evolutionary mosaicism and the fate of nucleomorphs.</title>
        <authorList>
            <consortium name="DOE Joint Genome Institute"/>
            <person name="Curtis B.A."/>
            <person name="Tanifuji G."/>
            <person name="Burki F."/>
            <person name="Gruber A."/>
            <person name="Irimia M."/>
            <person name="Maruyama S."/>
            <person name="Arias M.C."/>
            <person name="Ball S.G."/>
            <person name="Gile G.H."/>
            <person name="Hirakawa Y."/>
            <person name="Hopkins J.F."/>
            <person name="Kuo A."/>
            <person name="Rensing S.A."/>
            <person name="Schmutz J."/>
            <person name="Symeonidi A."/>
            <person name="Elias M."/>
            <person name="Eveleigh R.J."/>
            <person name="Herman E.K."/>
            <person name="Klute M.J."/>
            <person name="Nakayama T."/>
            <person name="Obornik M."/>
            <person name="Reyes-Prieto A."/>
            <person name="Armbrust E.V."/>
            <person name="Aves S.J."/>
            <person name="Beiko R.G."/>
            <person name="Coutinho P."/>
            <person name="Dacks J.B."/>
            <person name="Durnford D.G."/>
            <person name="Fast N.M."/>
            <person name="Green B.R."/>
            <person name="Grisdale C.J."/>
            <person name="Hempel F."/>
            <person name="Henrissat B."/>
            <person name="Hoppner M.P."/>
            <person name="Ishida K."/>
            <person name="Kim E."/>
            <person name="Koreny L."/>
            <person name="Kroth P.G."/>
            <person name="Liu Y."/>
            <person name="Malik S.B."/>
            <person name="Maier U.G."/>
            <person name="McRose D."/>
            <person name="Mock T."/>
            <person name="Neilson J.A."/>
            <person name="Onodera N.T."/>
            <person name="Poole A.M."/>
            <person name="Pritham E.J."/>
            <person name="Richards T.A."/>
            <person name="Rocap G."/>
            <person name="Roy S.W."/>
            <person name="Sarai C."/>
            <person name="Schaack S."/>
            <person name="Shirato S."/>
            <person name="Slamovits C.H."/>
            <person name="Spencer D.F."/>
            <person name="Suzuki S."/>
            <person name="Worden A.Z."/>
            <person name="Zauner S."/>
            <person name="Barry K."/>
            <person name="Bell C."/>
            <person name="Bharti A.K."/>
            <person name="Crow J.A."/>
            <person name="Grimwood J."/>
            <person name="Kramer R."/>
            <person name="Lindquist E."/>
            <person name="Lucas S."/>
            <person name="Salamov A."/>
            <person name="McFadden G.I."/>
            <person name="Lane C.E."/>
            <person name="Keeling P.J."/>
            <person name="Gray M.W."/>
            <person name="Grigoriev I.V."/>
            <person name="Archibald J.M."/>
        </authorList>
    </citation>
    <scope>NUCLEOTIDE SEQUENCE</scope>
    <source>
        <strain evidence="4 6">CCMP2712</strain>
    </source>
</reference>
<dbReference type="HOGENOM" id="CLU_129458_2_2_1"/>
<keyword evidence="6" id="KW-1185">Reference proteome</keyword>